<reference evidence="2 5" key="2">
    <citation type="submission" date="2023-02" db="EMBL/GenBank/DDBJ databases">
        <title>Results of the 2020 Genomic Proficiency Test for the network of European Union Reference Laboratory for Antimicrobial Resistance assessing whole genome sequencing capacities.</title>
        <authorList>
            <person name="Hoffmann M."/>
            <person name="Luo Y."/>
            <person name="Sorensen L.H."/>
            <person name="Pedersen S.K."/>
            <person name="Hendriksen R.S."/>
        </authorList>
    </citation>
    <scope>NUCLEOTIDE SEQUENCE [LARGE SCALE GENOMIC DNA]</scope>
    <source>
        <strain evidence="2 5">GENOMIC22-006</strain>
    </source>
</reference>
<dbReference type="AlphaFoldDB" id="A0A855UB84"/>
<sequence>MIKLTEYIYLASEQPLSTGSITLNGLSKPTGNLLNKAFFFFINDFEGDPPGKFSYSNYLKTLNYQVCSMCSLPSDNQNIETPSAIALLGYIRNHFKNTCTTKLYILSALNGFENKPISKTVTRKLSDLSYKDLYYQEMKLLKIIR</sequence>
<dbReference type="Proteomes" id="UP001221642">
    <property type="component" value="Chromosome"/>
</dbReference>
<evidence type="ECO:0000313" key="4">
    <source>
        <dbReference type="Proteomes" id="UP000244140"/>
    </source>
</evidence>
<proteinExistence type="predicted"/>
<name>A0A855UB84_ENTFL</name>
<organism evidence="1 4">
    <name type="scientific">Enterococcus faecalis</name>
    <name type="common">Streptococcus faecalis</name>
    <dbReference type="NCBI Taxonomy" id="1351"/>
    <lineage>
        <taxon>Bacteria</taxon>
        <taxon>Bacillati</taxon>
        <taxon>Bacillota</taxon>
        <taxon>Bacilli</taxon>
        <taxon>Lactobacillales</taxon>
        <taxon>Enterococcaceae</taxon>
        <taxon>Enterococcus</taxon>
    </lineage>
</organism>
<evidence type="ECO:0000313" key="2">
    <source>
        <dbReference type="EMBL" id="WEH22515.1"/>
    </source>
</evidence>
<dbReference type="Proteomes" id="UP000244140">
    <property type="component" value="Unassembled WGS sequence"/>
</dbReference>
<dbReference type="Proteomes" id="UP001222182">
    <property type="component" value="Chromosome"/>
</dbReference>
<dbReference type="EMBL" id="CP119159">
    <property type="protein sequence ID" value="WEH22515.1"/>
    <property type="molecule type" value="Genomic_DNA"/>
</dbReference>
<evidence type="ECO:0000313" key="5">
    <source>
        <dbReference type="Proteomes" id="UP001221642"/>
    </source>
</evidence>
<dbReference type="EMBL" id="PZZH01000001">
    <property type="protein sequence ID" value="PTN76305.1"/>
    <property type="molecule type" value="Genomic_DNA"/>
</dbReference>
<evidence type="ECO:0000313" key="3">
    <source>
        <dbReference type="EMBL" id="WER42852.1"/>
    </source>
</evidence>
<evidence type="ECO:0000313" key="6">
    <source>
        <dbReference type="Proteomes" id="UP001222182"/>
    </source>
</evidence>
<accession>A0A855UB84</accession>
<evidence type="ECO:0000313" key="1">
    <source>
        <dbReference type="EMBL" id="PTN76305.1"/>
    </source>
</evidence>
<dbReference type="EMBL" id="CP119528">
    <property type="protein sequence ID" value="WER42852.1"/>
    <property type="molecule type" value="Genomic_DNA"/>
</dbReference>
<reference evidence="3 6" key="3">
    <citation type="submission" date="2023-03" db="EMBL/GenBank/DDBJ databases">
        <title>Complete genome sequence of an Enterococcus faecalis urinary isolate.</title>
        <authorList>
            <person name="Brauer A.L."/>
            <person name="Armbruster C.E."/>
        </authorList>
    </citation>
    <scope>NUCLEOTIDE SEQUENCE [LARGE SCALE GENOMIC DNA]</scope>
    <source>
        <strain evidence="3 6">3143</strain>
    </source>
</reference>
<protein>
    <submittedName>
        <fullName evidence="1">Uncharacterized protein</fullName>
    </submittedName>
</protein>
<gene>
    <name evidence="1" type="ORF">DAI13_00330</name>
    <name evidence="3" type="ORF">P0083_00570</name>
    <name evidence="2" type="ORF">P0D81_00310</name>
</gene>
<dbReference type="RefSeq" id="WP_002387454.1">
    <property type="nucleotide sequence ID" value="NZ_AP031218.1"/>
</dbReference>
<reference evidence="1 4" key="1">
    <citation type="submission" date="2018-04" db="EMBL/GenBank/DDBJ databases">
        <authorList>
            <person name="Van Tyne D."/>
        </authorList>
    </citation>
    <scope>NUCLEOTIDE SEQUENCE [LARGE SCALE GENOMIC DNA]</scope>
    <source>
        <strain evidence="1 4">B2535</strain>
    </source>
</reference>